<dbReference type="InterPro" id="IPR036770">
    <property type="entry name" value="Ankyrin_rpt-contain_sf"/>
</dbReference>
<dbReference type="InterPro" id="IPR002110">
    <property type="entry name" value="Ankyrin_rpt"/>
</dbReference>
<sequence>MGVGYLYCNYKEQAAQTLPNLLGSLLSQLALHPRIGATVVANIENLYEKHALQKTRPTVQEITKLLQGHVASVSHFYIVVDALDECSVGGQLITECKRLCAHGKVNILVTSRNIGYIRDWFRQDGEPLSIQAQDSDVERYLTEHLSILEESRPDLVLSTSVKEEIIKQILQKTDGMFLLAKLHMDSVSAKHSIRQMKETVESLPAGLDQTYEAAMARVLGQQADSSQLGKLVLTWITTAFRPLSVVELQHALATSSNPELTSLAQDGIIDPRRLVLVCCGLVRIEKASQRIRLVHYSTQEYFDKNHSIYFPEGHRALVATSLSYLSFDTFKECCTSGEELRQRVHANPLLKYAAVNWSEHAKASSKLGDNLRPLVSKFLARAGNTASNIQIIRTRDYSIRGTTVDTKIETFRSQAASPILGPTFFGCNEIVKQAVEEGVNVDFCDPQGRTALSIAAELGHQEVVEFLLKFRDVDPNLQDTEDSCTPLIYAAKAGHQEVVQLLLDNE</sequence>
<feature type="non-terminal residue" evidence="5">
    <location>
        <position position="506"/>
    </location>
</feature>
<evidence type="ECO:0000313" key="6">
    <source>
        <dbReference type="Proteomes" id="UP000267821"/>
    </source>
</evidence>
<feature type="repeat" description="ANK" evidence="2">
    <location>
        <begin position="482"/>
        <end position="506"/>
    </location>
</feature>
<dbReference type="AlphaFoldDB" id="A0A3N4LUK3"/>
<dbReference type="PROSITE" id="PS50297">
    <property type="entry name" value="ANK_REP_REGION"/>
    <property type="match status" value="2"/>
</dbReference>
<keyword evidence="6" id="KW-1185">Reference proteome</keyword>
<dbReference type="PANTHER" id="PTHR10039:SF15">
    <property type="entry name" value="NACHT DOMAIN-CONTAINING PROTEIN"/>
    <property type="match status" value="1"/>
</dbReference>
<dbReference type="Proteomes" id="UP000267821">
    <property type="component" value="Unassembled WGS sequence"/>
</dbReference>
<dbReference type="Pfam" id="PF22939">
    <property type="entry name" value="WHD_GPIID"/>
    <property type="match status" value="1"/>
</dbReference>
<evidence type="ECO:0000313" key="5">
    <source>
        <dbReference type="EMBL" id="RPB26576.1"/>
    </source>
</evidence>
<dbReference type="Pfam" id="PF12796">
    <property type="entry name" value="Ank_2"/>
    <property type="match status" value="1"/>
</dbReference>
<proteinExistence type="predicted"/>
<dbReference type="InParanoid" id="A0A3N4LUK3"/>
<evidence type="ECO:0000256" key="2">
    <source>
        <dbReference type="PROSITE-ProRule" id="PRU00023"/>
    </source>
</evidence>
<dbReference type="OrthoDB" id="195446at2759"/>
<feature type="domain" description="GPI inositol-deacylase winged helix" evidence="3">
    <location>
        <begin position="224"/>
        <end position="304"/>
    </location>
</feature>
<accession>A0A3N4LUK3</accession>
<reference evidence="5 6" key="1">
    <citation type="journal article" date="2018" name="Nat. Ecol. Evol.">
        <title>Pezizomycetes genomes reveal the molecular basis of ectomycorrhizal truffle lifestyle.</title>
        <authorList>
            <person name="Murat C."/>
            <person name="Payen T."/>
            <person name="Noel B."/>
            <person name="Kuo A."/>
            <person name="Morin E."/>
            <person name="Chen J."/>
            <person name="Kohler A."/>
            <person name="Krizsan K."/>
            <person name="Balestrini R."/>
            <person name="Da Silva C."/>
            <person name="Montanini B."/>
            <person name="Hainaut M."/>
            <person name="Levati E."/>
            <person name="Barry K.W."/>
            <person name="Belfiori B."/>
            <person name="Cichocki N."/>
            <person name="Clum A."/>
            <person name="Dockter R.B."/>
            <person name="Fauchery L."/>
            <person name="Guy J."/>
            <person name="Iotti M."/>
            <person name="Le Tacon F."/>
            <person name="Lindquist E.A."/>
            <person name="Lipzen A."/>
            <person name="Malagnac F."/>
            <person name="Mello A."/>
            <person name="Molinier V."/>
            <person name="Miyauchi S."/>
            <person name="Poulain J."/>
            <person name="Riccioni C."/>
            <person name="Rubini A."/>
            <person name="Sitrit Y."/>
            <person name="Splivallo R."/>
            <person name="Traeger S."/>
            <person name="Wang M."/>
            <person name="Zifcakova L."/>
            <person name="Wipf D."/>
            <person name="Zambonelli A."/>
            <person name="Paolocci F."/>
            <person name="Nowrousian M."/>
            <person name="Ottonello S."/>
            <person name="Baldrian P."/>
            <person name="Spatafora J.W."/>
            <person name="Henrissat B."/>
            <person name="Nagy L.G."/>
            <person name="Aury J.M."/>
            <person name="Wincker P."/>
            <person name="Grigoriev I.V."/>
            <person name="Bonfante P."/>
            <person name="Martin F.M."/>
        </authorList>
    </citation>
    <scope>NUCLEOTIDE SEQUENCE [LARGE SCALE GENOMIC DNA]</scope>
    <source>
        <strain evidence="5 6">ATCC MYA-4762</strain>
    </source>
</reference>
<evidence type="ECO:0000256" key="1">
    <source>
        <dbReference type="ARBA" id="ARBA00022737"/>
    </source>
</evidence>
<dbReference type="Gene3D" id="1.25.40.20">
    <property type="entry name" value="Ankyrin repeat-containing domain"/>
    <property type="match status" value="1"/>
</dbReference>
<dbReference type="SMART" id="SM00248">
    <property type="entry name" value="ANK"/>
    <property type="match status" value="2"/>
</dbReference>
<protein>
    <submittedName>
        <fullName evidence="5">Ankyrin</fullName>
    </submittedName>
</protein>
<feature type="domain" description="Nephrocystin 3-like N-terminal" evidence="4">
    <location>
        <begin position="3"/>
        <end position="112"/>
    </location>
</feature>
<organism evidence="5 6">
    <name type="scientific">Terfezia boudieri ATCC MYA-4762</name>
    <dbReference type="NCBI Taxonomy" id="1051890"/>
    <lineage>
        <taxon>Eukaryota</taxon>
        <taxon>Fungi</taxon>
        <taxon>Dikarya</taxon>
        <taxon>Ascomycota</taxon>
        <taxon>Pezizomycotina</taxon>
        <taxon>Pezizomycetes</taxon>
        <taxon>Pezizales</taxon>
        <taxon>Pezizaceae</taxon>
        <taxon>Terfezia</taxon>
    </lineage>
</organism>
<name>A0A3N4LUK3_9PEZI</name>
<feature type="repeat" description="ANK" evidence="2">
    <location>
        <begin position="447"/>
        <end position="469"/>
    </location>
</feature>
<keyword evidence="1" id="KW-0677">Repeat</keyword>
<dbReference type="SUPFAM" id="SSF48403">
    <property type="entry name" value="Ankyrin repeat"/>
    <property type="match status" value="1"/>
</dbReference>
<dbReference type="PANTHER" id="PTHR10039">
    <property type="entry name" value="AMELOGENIN"/>
    <property type="match status" value="1"/>
</dbReference>
<dbReference type="STRING" id="1051890.A0A3N4LUK3"/>
<keyword evidence="2" id="KW-0040">ANK repeat</keyword>
<gene>
    <name evidence="5" type="ORF">L211DRAFT_900009</name>
</gene>
<dbReference type="Pfam" id="PF24883">
    <property type="entry name" value="NPHP3_N"/>
    <property type="match status" value="1"/>
</dbReference>
<dbReference type="InterPro" id="IPR056884">
    <property type="entry name" value="NPHP3-like_N"/>
</dbReference>
<dbReference type="EMBL" id="ML121534">
    <property type="protein sequence ID" value="RPB26576.1"/>
    <property type="molecule type" value="Genomic_DNA"/>
</dbReference>
<dbReference type="PROSITE" id="PS50088">
    <property type="entry name" value="ANK_REPEAT"/>
    <property type="match status" value="2"/>
</dbReference>
<dbReference type="InterPro" id="IPR054471">
    <property type="entry name" value="GPIID_WHD"/>
</dbReference>
<evidence type="ECO:0000259" key="4">
    <source>
        <dbReference type="Pfam" id="PF24883"/>
    </source>
</evidence>
<evidence type="ECO:0000259" key="3">
    <source>
        <dbReference type="Pfam" id="PF22939"/>
    </source>
</evidence>